<feature type="active site" evidence="5">
    <location>
        <position position="161"/>
    </location>
</feature>
<dbReference type="InterPro" id="IPR025532">
    <property type="entry name" value="G6P_1-epimerase"/>
</dbReference>
<dbReference type="GO" id="GO:0030246">
    <property type="term" value="F:carbohydrate binding"/>
    <property type="evidence" value="ECO:0007669"/>
    <property type="project" value="UniProtKB-UniRule"/>
</dbReference>
<dbReference type="GO" id="GO:0005975">
    <property type="term" value="P:carbohydrate metabolic process"/>
    <property type="evidence" value="ECO:0007669"/>
    <property type="project" value="InterPro"/>
</dbReference>
<dbReference type="RefSeq" id="WP_101816658.1">
    <property type="nucleotide sequence ID" value="NZ_PJZF01000011.1"/>
</dbReference>
<keyword evidence="3 4" id="KW-0413">Isomerase</keyword>
<evidence type="ECO:0000256" key="1">
    <source>
        <dbReference type="ARBA" id="ARBA00001096"/>
    </source>
</evidence>
<evidence type="ECO:0000313" key="7">
    <source>
        <dbReference type="Proteomes" id="UP000234240"/>
    </source>
</evidence>
<dbReference type="InterPro" id="IPR014718">
    <property type="entry name" value="GH-type_carb-bd"/>
</dbReference>
<dbReference type="EC" id="5.1.3.15" evidence="4"/>
<dbReference type="Gene3D" id="2.70.98.10">
    <property type="match status" value="1"/>
</dbReference>
<comment type="similarity">
    <text evidence="2 4">Belongs to the glucose-6-phosphate 1-epimerase family.</text>
</comment>
<evidence type="ECO:0000256" key="5">
    <source>
        <dbReference type="PIRSR" id="PIRSR016020-1"/>
    </source>
</evidence>
<dbReference type="InterPro" id="IPR008183">
    <property type="entry name" value="Aldose_1/G6P_1-epimerase"/>
</dbReference>
<dbReference type="EMBL" id="PJZF01000011">
    <property type="protein sequence ID" value="PLR35439.1"/>
    <property type="molecule type" value="Genomic_DNA"/>
</dbReference>
<dbReference type="InterPro" id="IPR011013">
    <property type="entry name" value="Gal_mutarotase_sf_dom"/>
</dbReference>
<keyword evidence="7" id="KW-1185">Reference proteome</keyword>
<dbReference type="AlphaFoldDB" id="A0A2N5E3M4"/>
<dbReference type="SUPFAM" id="SSF74650">
    <property type="entry name" value="Galactose mutarotase-like"/>
    <property type="match status" value="1"/>
</dbReference>
<proteinExistence type="inferred from homology"/>
<dbReference type="Proteomes" id="UP000234240">
    <property type="component" value="Unassembled WGS sequence"/>
</dbReference>
<dbReference type="OrthoDB" id="9790727at2"/>
<comment type="catalytic activity">
    <reaction evidence="1">
        <text>alpha-D-glucose 6-phosphate = beta-D-glucose 6-phosphate</text>
        <dbReference type="Rhea" id="RHEA:16249"/>
        <dbReference type="ChEBI" id="CHEBI:58225"/>
        <dbReference type="ChEBI" id="CHEBI:58247"/>
        <dbReference type="EC" id="5.1.3.15"/>
    </reaction>
</comment>
<comment type="caution">
    <text evidence="6">The sequence shown here is derived from an EMBL/GenBank/DDBJ whole genome shotgun (WGS) entry which is preliminary data.</text>
</comment>
<dbReference type="CDD" id="cd09020">
    <property type="entry name" value="D-hex-6-P-epi_like"/>
    <property type="match status" value="1"/>
</dbReference>
<evidence type="ECO:0000256" key="2">
    <source>
        <dbReference type="ARBA" id="ARBA00005866"/>
    </source>
</evidence>
<gene>
    <name evidence="6" type="ORF">CYR55_13580</name>
</gene>
<evidence type="ECO:0000256" key="4">
    <source>
        <dbReference type="PIRNR" id="PIRNR016020"/>
    </source>
</evidence>
<protein>
    <recommendedName>
        <fullName evidence="4">Putative glucose-6-phosphate 1-epimerase</fullName>
        <ecNumber evidence="4">5.1.3.15</ecNumber>
    </recommendedName>
</protein>
<dbReference type="GO" id="GO:0005737">
    <property type="term" value="C:cytoplasm"/>
    <property type="evidence" value="ECO:0007669"/>
    <property type="project" value="TreeGrafter"/>
</dbReference>
<accession>A0A2N5E3M4</accession>
<dbReference type="Pfam" id="PF01263">
    <property type="entry name" value="Aldose_epim"/>
    <property type="match status" value="1"/>
</dbReference>
<feature type="active site" evidence="5">
    <location>
        <position position="263"/>
    </location>
</feature>
<dbReference type="GO" id="GO:0047938">
    <property type="term" value="F:glucose-6-phosphate 1-epimerase activity"/>
    <property type="evidence" value="ECO:0007669"/>
    <property type="project" value="UniProtKB-UniRule"/>
</dbReference>
<organism evidence="6 7">
    <name type="scientific">Chimaeribacter californicus</name>
    <dbReference type="NCBI Taxonomy" id="2060067"/>
    <lineage>
        <taxon>Bacteria</taxon>
        <taxon>Pseudomonadati</taxon>
        <taxon>Pseudomonadota</taxon>
        <taxon>Gammaproteobacteria</taxon>
        <taxon>Enterobacterales</taxon>
        <taxon>Yersiniaceae</taxon>
        <taxon>Chimaeribacter</taxon>
    </lineage>
</organism>
<evidence type="ECO:0000313" key="6">
    <source>
        <dbReference type="EMBL" id="PLR35439.1"/>
    </source>
</evidence>
<evidence type="ECO:0000256" key="3">
    <source>
        <dbReference type="ARBA" id="ARBA00023235"/>
    </source>
</evidence>
<reference evidence="6 7" key="1">
    <citation type="submission" date="2017-12" db="EMBL/GenBank/DDBJ databases">
        <title>Characterization of six clinical isolates of Enterochimera gen. nov., a novel genus of the Yersiniaciae family and the three species Enterochimera arupensis sp. nov., Enterochimera coloradensis sp. nov, and Enterochimera californica sp. nov.</title>
        <authorList>
            <person name="Rossi A."/>
            <person name="Fisher M."/>
        </authorList>
    </citation>
    <scope>NUCLEOTIDE SEQUENCE [LARGE SCALE GENOMIC DNA]</scope>
    <source>
        <strain evidence="7">2015-Iso6</strain>
    </source>
</reference>
<sequence length="293" mass="31773">MNENIFTLPVTQQITPTLSERQIGQLPAIVVDHPACRAAITLQGAHLLAWQPAGEQPVIWLSGNSAYEPGTAIRGGVPICWPWFGPAGTPSHGFARNIPWELSSHTENGEGVTLTFTLTDNPQTQALWPHAFTLVARFTLGVECRIELESTGDFTTTAALHSYFRIGDIDTVAVRGLGSRYIDKVLDGAEGEHQGELVFTGRTDRVYTQPQAVSTIVDPGLNREIEVEHHHHSDVIAWNPGVALSTSMGDMTDDGYKTMVCVETGCVSTPQVSKPGEPARLATTLRVRALNQA</sequence>
<dbReference type="PIRSF" id="PIRSF016020">
    <property type="entry name" value="PHexose_mutarotase"/>
    <property type="match status" value="1"/>
</dbReference>
<name>A0A2N5E3M4_9GAMM</name>
<dbReference type="PANTHER" id="PTHR11122:SF13">
    <property type="entry name" value="GLUCOSE-6-PHOSPHATE 1-EPIMERASE"/>
    <property type="match status" value="1"/>
</dbReference>
<dbReference type="PANTHER" id="PTHR11122">
    <property type="entry name" value="APOSPORY-ASSOCIATED PROTEIN C-RELATED"/>
    <property type="match status" value="1"/>
</dbReference>